<dbReference type="EMBL" id="GBEZ01009759">
    <property type="protein sequence ID" value="JAC75854.1"/>
    <property type="molecule type" value="Transcribed_RNA"/>
</dbReference>
<dbReference type="AlphaFoldDB" id="A0A061RYK2"/>
<reference evidence="1" key="1">
    <citation type="submission" date="2014-05" db="EMBL/GenBank/DDBJ databases">
        <title>The transcriptome of the halophilic microalga Tetraselmis sp. GSL018 isolated from the Great Salt Lake, Utah.</title>
        <authorList>
            <person name="Jinkerson R.E."/>
            <person name="D'Adamo S."/>
            <person name="Posewitz M.C."/>
        </authorList>
    </citation>
    <scope>NUCLEOTIDE SEQUENCE</scope>
    <source>
        <strain evidence="1">GSL018</strain>
    </source>
</reference>
<gene>
    <name evidence="1" type="ORF">TSPGSL018_21893</name>
</gene>
<feature type="non-terminal residue" evidence="1">
    <location>
        <position position="34"/>
    </location>
</feature>
<accession>A0A061RYK2</accession>
<protein>
    <submittedName>
        <fullName evidence="1">Uncharacterized protein</fullName>
    </submittedName>
</protein>
<sequence length="34" mass="3990">MKFILDTFLTRKSRAERQKLSQKKKEFTTGTAAE</sequence>
<organism evidence="1">
    <name type="scientific">Tetraselmis sp. GSL018</name>
    <dbReference type="NCBI Taxonomy" id="582737"/>
    <lineage>
        <taxon>Eukaryota</taxon>
        <taxon>Viridiplantae</taxon>
        <taxon>Chlorophyta</taxon>
        <taxon>core chlorophytes</taxon>
        <taxon>Chlorodendrophyceae</taxon>
        <taxon>Chlorodendrales</taxon>
        <taxon>Chlorodendraceae</taxon>
        <taxon>Tetraselmis</taxon>
    </lineage>
</organism>
<evidence type="ECO:0000313" key="1">
    <source>
        <dbReference type="EMBL" id="JAC75854.1"/>
    </source>
</evidence>
<proteinExistence type="predicted"/>
<name>A0A061RYK2_9CHLO</name>